<keyword evidence="4 9" id="KW-0812">Transmembrane</keyword>
<dbReference type="GeneID" id="77728501"/>
<dbReference type="Gene3D" id="1.50.40.10">
    <property type="entry name" value="Mitochondrial carrier domain"/>
    <property type="match status" value="1"/>
</dbReference>
<sequence length="293" mass="31815">MSGTVEASLLPPVPREQPRWVGGVAAMMAVCITHPIDQTKIRAQTQKVRHGMLATMRNTVQAGGIRELWVGLSGSLVRQATYGSVRFGTYAELNSRDSKKRKRLGRGDATALELIKNGAIAGLFAGVAGVPGELVLVRMAGDGVKPVEKRLNYRNAFDGLYRIYKEGGVKGMFRGAVPTTARSVLLNSAQLSCYDLIKRRLLLTGYFNDSIPLHLLTATLGGTISITICTPVDVIKSRVQASTGQTTLAQVIAKSLKTDGITVLFRGWLPAWLRMTPTTALTFVFMEQIKKLV</sequence>
<dbReference type="GO" id="GO:0055085">
    <property type="term" value="P:transmembrane transport"/>
    <property type="evidence" value="ECO:0007669"/>
    <property type="project" value="InterPro"/>
</dbReference>
<dbReference type="InterPro" id="IPR018108">
    <property type="entry name" value="MCP_transmembrane"/>
</dbReference>
<evidence type="ECO:0000256" key="5">
    <source>
        <dbReference type="ARBA" id="ARBA00022737"/>
    </source>
</evidence>
<evidence type="ECO:0000256" key="3">
    <source>
        <dbReference type="ARBA" id="ARBA00022448"/>
    </source>
</evidence>
<dbReference type="AlphaFoldDB" id="A0AA38HEG8"/>
<keyword evidence="3 10" id="KW-0813">Transport</keyword>
<dbReference type="InterPro" id="IPR050391">
    <property type="entry name" value="Mito_Metabolite_Transporter"/>
</dbReference>
<accession>A0AA38HEG8</accession>
<keyword evidence="12" id="KW-1185">Reference proteome</keyword>
<dbReference type="PRINTS" id="PR00784">
    <property type="entry name" value="MTUNCOUPLING"/>
</dbReference>
<evidence type="ECO:0000313" key="11">
    <source>
        <dbReference type="EMBL" id="KAI9637804.1"/>
    </source>
</evidence>
<keyword evidence="7" id="KW-0496">Mitochondrion</keyword>
<evidence type="ECO:0000256" key="10">
    <source>
        <dbReference type="RuleBase" id="RU000488"/>
    </source>
</evidence>
<evidence type="ECO:0000256" key="6">
    <source>
        <dbReference type="ARBA" id="ARBA00022989"/>
    </source>
</evidence>
<dbReference type="RefSeq" id="XP_052947581.1">
    <property type="nucleotide sequence ID" value="XM_053089296.1"/>
</dbReference>
<proteinExistence type="inferred from homology"/>
<organism evidence="11 12">
    <name type="scientific">Dioszegia hungarica</name>
    <dbReference type="NCBI Taxonomy" id="4972"/>
    <lineage>
        <taxon>Eukaryota</taxon>
        <taxon>Fungi</taxon>
        <taxon>Dikarya</taxon>
        <taxon>Basidiomycota</taxon>
        <taxon>Agaricomycotina</taxon>
        <taxon>Tremellomycetes</taxon>
        <taxon>Tremellales</taxon>
        <taxon>Bulleribasidiaceae</taxon>
        <taxon>Dioszegia</taxon>
    </lineage>
</organism>
<feature type="repeat" description="Solcar" evidence="9">
    <location>
        <begin position="109"/>
        <end position="200"/>
    </location>
</feature>
<dbReference type="SUPFAM" id="SSF103506">
    <property type="entry name" value="Mitochondrial carrier"/>
    <property type="match status" value="1"/>
</dbReference>
<feature type="repeat" description="Solcar" evidence="9">
    <location>
        <begin position="17"/>
        <end position="96"/>
    </location>
</feature>
<reference evidence="11" key="1">
    <citation type="journal article" date="2022" name="G3 (Bethesda)">
        <title>High quality genome of the basidiomycete yeast Dioszegia hungarica PDD-24b-2 isolated from cloud water.</title>
        <authorList>
            <person name="Jarrige D."/>
            <person name="Haridas S."/>
            <person name="Bleykasten-Grosshans C."/>
            <person name="Joly M."/>
            <person name="Nadalig T."/>
            <person name="Sancelme M."/>
            <person name="Vuilleumier S."/>
            <person name="Grigoriev I.V."/>
            <person name="Amato P."/>
            <person name="Bringel F."/>
        </authorList>
    </citation>
    <scope>NUCLEOTIDE SEQUENCE</scope>
    <source>
        <strain evidence="11">PDD-24b-2</strain>
    </source>
</reference>
<dbReference type="Proteomes" id="UP001164286">
    <property type="component" value="Unassembled WGS sequence"/>
</dbReference>
<evidence type="ECO:0000313" key="12">
    <source>
        <dbReference type="Proteomes" id="UP001164286"/>
    </source>
</evidence>
<comment type="subcellular location">
    <subcellularLocation>
        <location evidence="1">Mitochondrion membrane</location>
        <topology evidence="1">Multi-pass membrane protein</topology>
    </subcellularLocation>
</comment>
<comment type="caution">
    <text evidence="11">The sequence shown here is derived from an EMBL/GenBank/DDBJ whole genome shotgun (WGS) entry which is preliminary data.</text>
</comment>
<evidence type="ECO:0000256" key="2">
    <source>
        <dbReference type="ARBA" id="ARBA00006375"/>
    </source>
</evidence>
<keyword evidence="6" id="KW-1133">Transmembrane helix</keyword>
<protein>
    <submittedName>
        <fullName evidence="11">Mitochondrial carrier</fullName>
    </submittedName>
</protein>
<evidence type="ECO:0000256" key="1">
    <source>
        <dbReference type="ARBA" id="ARBA00004225"/>
    </source>
</evidence>
<dbReference type="PANTHER" id="PTHR45618">
    <property type="entry name" value="MITOCHONDRIAL DICARBOXYLATE CARRIER-RELATED"/>
    <property type="match status" value="1"/>
</dbReference>
<dbReference type="EMBL" id="JAKWFO010000003">
    <property type="protein sequence ID" value="KAI9637804.1"/>
    <property type="molecule type" value="Genomic_DNA"/>
</dbReference>
<dbReference type="PROSITE" id="PS50920">
    <property type="entry name" value="SOLCAR"/>
    <property type="match status" value="3"/>
</dbReference>
<comment type="similarity">
    <text evidence="2 10">Belongs to the mitochondrial carrier (TC 2.A.29) family.</text>
</comment>
<dbReference type="InterPro" id="IPR002067">
    <property type="entry name" value="MCP"/>
</dbReference>
<evidence type="ECO:0000256" key="7">
    <source>
        <dbReference type="ARBA" id="ARBA00023128"/>
    </source>
</evidence>
<keyword evidence="5" id="KW-0677">Repeat</keyword>
<feature type="repeat" description="Solcar" evidence="9">
    <location>
        <begin position="209"/>
        <end position="292"/>
    </location>
</feature>
<dbReference type="Pfam" id="PF00153">
    <property type="entry name" value="Mito_carr"/>
    <property type="match status" value="3"/>
</dbReference>
<dbReference type="InterPro" id="IPR023395">
    <property type="entry name" value="MCP_dom_sf"/>
</dbReference>
<evidence type="ECO:0000256" key="9">
    <source>
        <dbReference type="PROSITE-ProRule" id="PRU00282"/>
    </source>
</evidence>
<keyword evidence="8 9" id="KW-0472">Membrane</keyword>
<evidence type="ECO:0000256" key="4">
    <source>
        <dbReference type="ARBA" id="ARBA00022692"/>
    </source>
</evidence>
<name>A0AA38HEG8_9TREE</name>
<gene>
    <name evidence="11" type="ORF">MKK02DRAFT_35914</name>
</gene>
<evidence type="ECO:0000256" key="8">
    <source>
        <dbReference type="ARBA" id="ARBA00023136"/>
    </source>
</evidence>
<dbReference type="GO" id="GO:0031966">
    <property type="term" value="C:mitochondrial membrane"/>
    <property type="evidence" value="ECO:0007669"/>
    <property type="project" value="UniProtKB-SubCell"/>
</dbReference>